<accession>A0A3D8VD93</accession>
<keyword evidence="3 5" id="KW-1133">Transmembrane helix</keyword>
<feature type="transmembrane region" description="Helical" evidence="5">
    <location>
        <begin position="57"/>
        <end position="78"/>
    </location>
</feature>
<evidence type="ECO:0000256" key="3">
    <source>
        <dbReference type="ARBA" id="ARBA00022989"/>
    </source>
</evidence>
<evidence type="ECO:0000256" key="4">
    <source>
        <dbReference type="ARBA" id="ARBA00023136"/>
    </source>
</evidence>
<dbReference type="PANTHER" id="PTHR38480">
    <property type="entry name" value="SLR0254 PROTEIN"/>
    <property type="match status" value="1"/>
</dbReference>
<evidence type="ECO:0000256" key="1">
    <source>
        <dbReference type="ARBA" id="ARBA00004141"/>
    </source>
</evidence>
<feature type="transmembrane region" description="Helical" evidence="5">
    <location>
        <begin position="27"/>
        <end position="51"/>
    </location>
</feature>
<keyword evidence="4 5" id="KW-0472">Membrane</keyword>
<evidence type="ECO:0000256" key="5">
    <source>
        <dbReference type="SAM" id="Phobius"/>
    </source>
</evidence>
<keyword evidence="8" id="KW-1185">Reference proteome</keyword>
<dbReference type="Pfam" id="PF06271">
    <property type="entry name" value="RDD"/>
    <property type="match status" value="1"/>
</dbReference>
<dbReference type="InterPro" id="IPR010432">
    <property type="entry name" value="RDD"/>
</dbReference>
<evidence type="ECO:0000313" key="8">
    <source>
        <dbReference type="Proteomes" id="UP000256829"/>
    </source>
</evidence>
<evidence type="ECO:0000313" key="7">
    <source>
        <dbReference type="EMBL" id="RDY66828.1"/>
    </source>
</evidence>
<comment type="subcellular location">
    <subcellularLocation>
        <location evidence="1">Membrane</location>
        <topology evidence="1">Multi-pass membrane protein</topology>
    </subcellularLocation>
</comment>
<organism evidence="7 8">
    <name type="scientific">Lysobacter soli</name>
    <dbReference type="NCBI Taxonomy" id="453783"/>
    <lineage>
        <taxon>Bacteria</taxon>
        <taxon>Pseudomonadati</taxon>
        <taxon>Pseudomonadota</taxon>
        <taxon>Gammaproteobacteria</taxon>
        <taxon>Lysobacterales</taxon>
        <taxon>Lysobacteraceae</taxon>
        <taxon>Lysobacter</taxon>
    </lineage>
</organism>
<feature type="domain" description="RDD" evidence="6">
    <location>
        <begin position="21"/>
        <end position="143"/>
    </location>
</feature>
<dbReference type="EMBL" id="QTJR01000007">
    <property type="protein sequence ID" value="RDY66828.1"/>
    <property type="molecule type" value="Genomic_DNA"/>
</dbReference>
<dbReference type="PANTHER" id="PTHR38480:SF1">
    <property type="entry name" value="SLR0254 PROTEIN"/>
    <property type="match status" value="1"/>
</dbReference>
<dbReference type="Proteomes" id="UP000256829">
    <property type="component" value="Unassembled WGS sequence"/>
</dbReference>
<reference evidence="7 8" key="1">
    <citation type="submission" date="2018-08" db="EMBL/GenBank/DDBJ databases">
        <title>Lysobacter soli KCTC 22011, whole genome shotgun sequence.</title>
        <authorList>
            <person name="Zhang X."/>
            <person name="Feng G."/>
            <person name="Zhu H."/>
        </authorList>
    </citation>
    <scope>NUCLEOTIDE SEQUENCE [LARGE SCALE GENOMIC DNA]</scope>
    <source>
        <strain evidence="7 8">KCTC 22011</strain>
    </source>
</reference>
<comment type="caution">
    <text evidence="7">The sequence shown here is derived from an EMBL/GenBank/DDBJ whole genome shotgun (WGS) entry which is preliminary data.</text>
</comment>
<protein>
    <submittedName>
        <fullName evidence="7">RDD family protein</fullName>
    </submittedName>
</protein>
<dbReference type="GO" id="GO:0016020">
    <property type="term" value="C:membrane"/>
    <property type="evidence" value="ECO:0007669"/>
    <property type="project" value="UniProtKB-SubCell"/>
</dbReference>
<evidence type="ECO:0000256" key="2">
    <source>
        <dbReference type="ARBA" id="ARBA00022692"/>
    </source>
</evidence>
<evidence type="ECO:0000259" key="6">
    <source>
        <dbReference type="Pfam" id="PF06271"/>
    </source>
</evidence>
<name>A0A3D8VD93_9GAMM</name>
<proteinExistence type="predicted"/>
<keyword evidence="2 5" id="KW-0812">Transmembrane</keyword>
<dbReference type="RefSeq" id="WP_115842749.1">
    <property type="nucleotide sequence ID" value="NZ_CP091317.1"/>
</dbReference>
<dbReference type="AlphaFoldDB" id="A0A3D8VD93"/>
<sequence>MLDTYREVVTPEGVALHLPAAGPVPRALAWLIDFLVRAGVMMAMGTFLGAFGRGGAGFYAVAMFLVYWFYPIVFEAMWNGRTPGKRSMGLRVIAANGAPVGWLAAFTRNLLRVVDMLPLAYAAGLVSSLVDPWGRRLGDMVAGTLVVHDARPRDPQPAAVDTALAPSIALRPYEQVALVAFAERAPRLSEARQAELADLAEPLTGARGTAAVTRLYRMANWLLGRR</sequence>
<gene>
    <name evidence="7" type="ORF">DX912_12000</name>
</gene>